<evidence type="ECO:0000256" key="3">
    <source>
        <dbReference type="ARBA" id="ARBA00022806"/>
    </source>
</evidence>
<sequence length="673" mass="77184">MTEKESFTDLHLPRVIDTSSTDFINEFYIPLLSRADRYQRGVGYFTTNWVRSAARGIAELAHNGGTSQWIVSPKLQESDWDILERGDKAKRNEALKESLDQTISNLRYDLEYETRNAVAWMIADGLLDIKLAVPTRNLSGDFHDKFGIFYDSYGNRIAFHGSQNDSEQALRNYEAYTIDCDWVSDREEQAVDYQEKRFINLWRGSEEDIDIYSIPDASKADILELRDPDNRPYRAQQPTGSKSPKITLRDYQQEAVDAWFKNGYEGLFQMATGTGKTFTALAALDEYIEVIDGPLLTVIAVPQKHLARQWASEMDTFGLAQPKYIYGSANPEWKKDLSRIVTNIKLENTENACLITTHTTLADEYFRKKIDGLSQDSILIADEVHGLGSEYQRQGLREEYNARIGLSATPERYYDEEGTDFLVDYFGGVTFEYTLEDAIPEYLTPYEYYPVLVEMDDDELEEYRDMTKKVAAAYADDNADEEIKQVLQSKRASIVKGAARKYDSLRDILENIGNPKHLLVYTNPKQIETVGKILNEYSIVHHKFTYHEGDDLREELLERFGKGEWDALVAMKCLDEGVDVPETRIAILMSNSGNPMQFVQRRGRVLRNAEGKNHATIYDLIVVPTLNPGEEIIESERNILKKELGRFEEFAATAKNEHEARNKLEDIRIAYQL</sequence>
<feature type="domain" description="Helicase ATP-binding" evidence="5">
    <location>
        <begin position="257"/>
        <end position="428"/>
    </location>
</feature>
<name>A0A9R1CVM3_9EURY</name>
<dbReference type="PROSITE" id="PS51192">
    <property type="entry name" value="HELICASE_ATP_BIND_1"/>
    <property type="match status" value="1"/>
</dbReference>
<evidence type="ECO:0000256" key="4">
    <source>
        <dbReference type="ARBA" id="ARBA00022840"/>
    </source>
</evidence>
<evidence type="ECO:0000256" key="2">
    <source>
        <dbReference type="ARBA" id="ARBA00022801"/>
    </source>
</evidence>
<gene>
    <name evidence="7" type="ORF">KM295_15060</name>
</gene>
<dbReference type="Pfam" id="PF00271">
    <property type="entry name" value="Helicase_C"/>
    <property type="match status" value="1"/>
</dbReference>
<dbReference type="Pfam" id="PF04851">
    <property type="entry name" value="ResIII"/>
    <property type="match status" value="1"/>
</dbReference>
<organism evidence="7 8">
    <name type="scientific">Natronomonas aquatica</name>
    <dbReference type="NCBI Taxonomy" id="2841590"/>
    <lineage>
        <taxon>Archaea</taxon>
        <taxon>Methanobacteriati</taxon>
        <taxon>Methanobacteriota</taxon>
        <taxon>Stenosarchaea group</taxon>
        <taxon>Halobacteria</taxon>
        <taxon>Halobacteriales</taxon>
        <taxon>Natronomonadaceae</taxon>
        <taxon>Natronomonas</taxon>
    </lineage>
</organism>
<keyword evidence="3 7" id="KW-0347">Helicase</keyword>
<proteinExistence type="predicted"/>
<dbReference type="InterPro" id="IPR027417">
    <property type="entry name" value="P-loop_NTPase"/>
</dbReference>
<keyword evidence="2" id="KW-0378">Hydrolase</keyword>
<evidence type="ECO:0000256" key="1">
    <source>
        <dbReference type="ARBA" id="ARBA00022741"/>
    </source>
</evidence>
<dbReference type="PANTHER" id="PTHR11274">
    <property type="entry name" value="RAD25/XP-B DNA REPAIR HELICASE"/>
    <property type="match status" value="1"/>
</dbReference>
<dbReference type="InterPro" id="IPR006935">
    <property type="entry name" value="Helicase/UvrB_N"/>
</dbReference>
<dbReference type="AlphaFoldDB" id="A0A9R1CVM3"/>
<keyword evidence="1" id="KW-0547">Nucleotide-binding</keyword>
<dbReference type="GO" id="GO:0140097">
    <property type="term" value="F:catalytic activity, acting on DNA"/>
    <property type="evidence" value="ECO:0007669"/>
    <property type="project" value="UniProtKB-ARBA"/>
</dbReference>
<dbReference type="GO" id="GO:0003677">
    <property type="term" value="F:DNA binding"/>
    <property type="evidence" value="ECO:0007669"/>
    <property type="project" value="InterPro"/>
</dbReference>
<dbReference type="InterPro" id="IPR014001">
    <property type="entry name" value="Helicase_ATP-bd"/>
</dbReference>
<dbReference type="EMBL" id="JAHLKM010000036">
    <property type="protein sequence ID" value="MCQ4334772.1"/>
    <property type="molecule type" value="Genomic_DNA"/>
</dbReference>
<protein>
    <submittedName>
        <fullName evidence="7">DEAD/DEAH box helicase family protein</fullName>
    </submittedName>
</protein>
<dbReference type="SMART" id="SM00490">
    <property type="entry name" value="HELICc"/>
    <property type="match status" value="1"/>
</dbReference>
<keyword evidence="8" id="KW-1185">Reference proteome</keyword>
<dbReference type="InterPro" id="IPR001650">
    <property type="entry name" value="Helicase_C-like"/>
</dbReference>
<dbReference type="PROSITE" id="PS51194">
    <property type="entry name" value="HELICASE_CTER"/>
    <property type="match status" value="1"/>
</dbReference>
<dbReference type="InterPro" id="IPR050615">
    <property type="entry name" value="ATP-dep_DNA_Helicase"/>
</dbReference>
<evidence type="ECO:0000313" key="8">
    <source>
        <dbReference type="Proteomes" id="UP001139494"/>
    </source>
</evidence>
<comment type="caution">
    <text evidence="7">The sequence shown here is derived from an EMBL/GenBank/DDBJ whole genome shotgun (WGS) entry which is preliminary data.</text>
</comment>
<evidence type="ECO:0000259" key="6">
    <source>
        <dbReference type="PROSITE" id="PS51194"/>
    </source>
</evidence>
<dbReference type="GO" id="GO:0016787">
    <property type="term" value="F:hydrolase activity"/>
    <property type="evidence" value="ECO:0007669"/>
    <property type="project" value="UniProtKB-KW"/>
</dbReference>
<dbReference type="GO" id="GO:0005524">
    <property type="term" value="F:ATP binding"/>
    <property type="evidence" value="ECO:0007669"/>
    <property type="project" value="UniProtKB-KW"/>
</dbReference>
<dbReference type="SMART" id="SM00487">
    <property type="entry name" value="DEXDc"/>
    <property type="match status" value="1"/>
</dbReference>
<feature type="domain" description="Helicase C-terminal" evidence="6">
    <location>
        <begin position="504"/>
        <end position="658"/>
    </location>
</feature>
<dbReference type="Proteomes" id="UP001139494">
    <property type="component" value="Unassembled WGS sequence"/>
</dbReference>
<keyword evidence="4" id="KW-0067">ATP-binding</keyword>
<dbReference type="Gene3D" id="3.40.50.300">
    <property type="entry name" value="P-loop containing nucleotide triphosphate hydrolases"/>
    <property type="match status" value="2"/>
</dbReference>
<accession>A0A9R1CVM3</accession>
<dbReference type="PANTHER" id="PTHR11274:SF0">
    <property type="entry name" value="GENERAL TRANSCRIPTION AND DNA REPAIR FACTOR IIH HELICASE SUBUNIT XPB"/>
    <property type="match status" value="1"/>
</dbReference>
<dbReference type="GO" id="GO:0004386">
    <property type="term" value="F:helicase activity"/>
    <property type="evidence" value="ECO:0007669"/>
    <property type="project" value="UniProtKB-KW"/>
</dbReference>
<dbReference type="SUPFAM" id="SSF52540">
    <property type="entry name" value="P-loop containing nucleoside triphosphate hydrolases"/>
    <property type="match status" value="1"/>
</dbReference>
<evidence type="ECO:0000259" key="5">
    <source>
        <dbReference type="PROSITE" id="PS51192"/>
    </source>
</evidence>
<dbReference type="RefSeq" id="WP_256030870.1">
    <property type="nucleotide sequence ID" value="NZ_JAHLKM010000036.1"/>
</dbReference>
<evidence type="ECO:0000313" key="7">
    <source>
        <dbReference type="EMBL" id="MCQ4334772.1"/>
    </source>
</evidence>
<dbReference type="CDD" id="cd09179">
    <property type="entry name" value="PLDc_N_DEXD_a"/>
    <property type="match status" value="1"/>
</dbReference>
<reference evidence="7" key="1">
    <citation type="journal article" date="2023" name="Front. Microbiol.">
        <title>Genomic-based phylogenetic and metabolic analyses of the genus Natronomonas, and description of Natronomonas aquatica sp. nov.</title>
        <authorList>
            <person name="Garcia-Roldan A."/>
            <person name="Duran-Viseras A."/>
            <person name="de la Haba R.R."/>
            <person name="Corral P."/>
            <person name="Sanchez-Porro C."/>
            <person name="Ventosa A."/>
        </authorList>
    </citation>
    <scope>NUCLEOTIDE SEQUENCE</scope>
    <source>
        <strain evidence="7">F2-12</strain>
    </source>
</reference>